<evidence type="ECO:0000256" key="5">
    <source>
        <dbReference type="ARBA" id="ARBA00022827"/>
    </source>
</evidence>
<comment type="cofactor">
    <cofactor evidence="1 7">
        <name>FAD</name>
        <dbReference type="ChEBI" id="CHEBI:57692"/>
    </cofactor>
</comment>
<dbReference type="CDD" id="cd00567">
    <property type="entry name" value="ACAD"/>
    <property type="match status" value="1"/>
</dbReference>
<evidence type="ECO:0000313" key="12">
    <source>
        <dbReference type="Proteomes" id="UP001596514"/>
    </source>
</evidence>
<feature type="domain" description="Acyl-CoA dehydrogenase/oxidase C-terminal" evidence="8">
    <location>
        <begin position="241"/>
        <end position="389"/>
    </location>
</feature>
<keyword evidence="4 7" id="KW-0285">Flavoprotein</keyword>
<comment type="caution">
    <text evidence="11">The sequence shown here is derived from an EMBL/GenBank/DDBJ whole genome shotgun (WGS) entry which is preliminary data.</text>
</comment>
<dbReference type="EMBL" id="JBHTEE010000001">
    <property type="protein sequence ID" value="MFC7604850.1"/>
    <property type="molecule type" value="Genomic_DNA"/>
</dbReference>
<comment type="subunit">
    <text evidence="3">Homodimer.</text>
</comment>
<dbReference type="Gene3D" id="2.40.110.10">
    <property type="entry name" value="Butyryl-CoA Dehydrogenase, subunit A, domain 2"/>
    <property type="match status" value="1"/>
</dbReference>
<dbReference type="InterPro" id="IPR009075">
    <property type="entry name" value="AcylCo_DH/oxidase_C"/>
</dbReference>
<dbReference type="PANTHER" id="PTHR48083">
    <property type="entry name" value="MEDIUM-CHAIN SPECIFIC ACYL-COA DEHYDROGENASE, MITOCHONDRIAL-RELATED"/>
    <property type="match status" value="1"/>
</dbReference>
<feature type="domain" description="Acyl-CoA oxidase/dehydrogenase middle" evidence="9">
    <location>
        <begin position="130"/>
        <end position="229"/>
    </location>
</feature>
<dbReference type="Proteomes" id="UP001596514">
    <property type="component" value="Unassembled WGS sequence"/>
</dbReference>
<evidence type="ECO:0000256" key="4">
    <source>
        <dbReference type="ARBA" id="ARBA00022630"/>
    </source>
</evidence>
<dbReference type="InterPro" id="IPR009100">
    <property type="entry name" value="AcylCoA_DH/oxidase_NM_dom_sf"/>
</dbReference>
<evidence type="ECO:0000256" key="6">
    <source>
        <dbReference type="ARBA" id="ARBA00023002"/>
    </source>
</evidence>
<dbReference type="GO" id="GO:0016491">
    <property type="term" value="F:oxidoreductase activity"/>
    <property type="evidence" value="ECO:0007669"/>
    <property type="project" value="UniProtKB-KW"/>
</dbReference>
<evidence type="ECO:0000259" key="10">
    <source>
        <dbReference type="Pfam" id="PF02771"/>
    </source>
</evidence>
<dbReference type="Gene3D" id="1.10.540.10">
    <property type="entry name" value="Acyl-CoA dehydrogenase/oxidase, N-terminal domain"/>
    <property type="match status" value="1"/>
</dbReference>
<organism evidence="11 12">
    <name type="scientific">Streptosporangium amethystogenes subsp. fukuiense</name>
    <dbReference type="NCBI Taxonomy" id="698418"/>
    <lineage>
        <taxon>Bacteria</taxon>
        <taxon>Bacillati</taxon>
        <taxon>Actinomycetota</taxon>
        <taxon>Actinomycetes</taxon>
        <taxon>Streptosporangiales</taxon>
        <taxon>Streptosporangiaceae</taxon>
        <taxon>Streptosporangium</taxon>
    </lineage>
</organism>
<dbReference type="InterPro" id="IPR006091">
    <property type="entry name" value="Acyl-CoA_Oxase/DH_mid-dom"/>
</dbReference>
<keyword evidence="12" id="KW-1185">Reference proteome</keyword>
<feature type="domain" description="Acyl-CoA dehydrogenase/oxidase N-terminal" evidence="10">
    <location>
        <begin position="12"/>
        <end position="126"/>
    </location>
</feature>
<accession>A0ABW2TA28</accession>
<dbReference type="InterPro" id="IPR013786">
    <property type="entry name" value="AcylCoA_DH/ox_N"/>
</dbReference>
<name>A0ABW2TA28_9ACTN</name>
<sequence length="400" mass="43278">MPIDLSHEPRVEELARRTARFVREVVVPEEERYGGVAAVGGEELRGRLQAAAKQAGLFAPHVAPEYGGHGLDMRGRAAVFEEAGWSLFGPLALNIAAPDEGNMHLLEAVATHPQREHYLRPLAQGEVRSCFAMTEPAPGAGSDPAALSTRATKVAGGWRIDGRKWFITGADGAAFAICMARTSGEPGDRGGATMFLVDVDNPGMKIIRHIDTLDESLFGGHCEMVFDDCVVSDDAVLGEVDKGYDYAQVRLGPARMTHCMRWLGIARRAQEIALARASERELFGSRLGDLGMVQGMIADSEIDIAAARALTLQACWELDHGRSAAQSTAIAKAFTAEAVWRVVDRALQVCGSLGVSGDVLLGRFLREVRPFRIYDGPTETHRWAIARRALRGSRAHGNVT</sequence>
<dbReference type="Pfam" id="PF02770">
    <property type="entry name" value="Acyl-CoA_dh_M"/>
    <property type="match status" value="1"/>
</dbReference>
<dbReference type="InterPro" id="IPR050741">
    <property type="entry name" value="Acyl-CoA_dehydrogenase"/>
</dbReference>
<evidence type="ECO:0000256" key="1">
    <source>
        <dbReference type="ARBA" id="ARBA00001974"/>
    </source>
</evidence>
<evidence type="ECO:0000256" key="3">
    <source>
        <dbReference type="ARBA" id="ARBA00011738"/>
    </source>
</evidence>
<comment type="similarity">
    <text evidence="2 7">Belongs to the acyl-CoA dehydrogenase family.</text>
</comment>
<dbReference type="EC" id="1.-.-.-" evidence="11"/>
<dbReference type="InterPro" id="IPR046373">
    <property type="entry name" value="Acyl-CoA_Oxase/DH_mid-dom_sf"/>
</dbReference>
<keyword evidence="5 7" id="KW-0274">FAD</keyword>
<gene>
    <name evidence="11" type="ORF">ACFQVD_32560</name>
</gene>
<evidence type="ECO:0000256" key="7">
    <source>
        <dbReference type="RuleBase" id="RU362125"/>
    </source>
</evidence>
<dbReference type="Pfam" id="PF02771">
    <property type="entry name" value="Acyl-CoA_dh_N"/>
    <property type="match status" value="1"/>
</dbReference>
<dbReference type="InterPro" id="IPR006089">
    <property type="entry name" value="Acyl-CoA_DH_CS"/>
</dbReference>
<dbReference type="SUPFAM" id="SSF47203">
    <property type="entry name" value="Acyl-CoA dehydrogenase C-terminal domain-like"/>
    <property type="match status" value="1"/>
</dbReference>
<dbReference type="Pfam" id="PF00441">
    <property type="entry name" value="Acyl-CoA_dh_1"/>
    <property type="match status" value="1"/>
</dbReference>
<dbReference type="PANTHER" id="PTHR48083:SF13">
    <property type="entry name" value="ACYL-COA DEHYDROGENASE FAMILY MEMBER 11"/>
    <property type="match status" value="1"/>
</dbReference>
<dbReference type="Gene3D" id="1.20.140.10">
    <property type="entry name" value="Butyryl-CoA Dehydrogenase, subunit A, domain 3"/>
    <property type="match status" value="1"/>
</dbReference>
<evidence type="ECO:0000259" key="8">
    <source>
        <dbReference type="Pfam" id="PF00441"/>
    </source>
</evidence>
<evidence type="ECO:0000256" key="2">
    <source>
        <dbReference type="ARBA" id="ARBA00009347"/>
    </source>
</evidence>
<dbReference type="InterPro" id="IPR037069">
    <property type="entry name" value="AcylCoA_DH/ox_N_sf"/>
</dbReference>
<keyword evidence="6 7" id="KW-0560">Oxidoreductase</keyword>
<reference evidence="12" key="1">
    <citation type="journal article" date="2019" name="Int. J. Syst. Evol. Microbiol.">
        <title>The Global Catalogue of Microorganisms (GCM) 10K type strain sequencing project: providing services to taxonomists for standard genome sequencing and annotation.</title>
        <authorList>
            <consortium name="The Broad Institute Genomics Platform"/>
            <consortium name="The Broad Institute Genome Sequencing Center for Infectious Disease"/>
            <person name="Wu L."/>
            <person name="Ma J."/>
        </authorList>
    </citation>
    <scope>NUCLEOTIDE SEQUENCE [LARGE SCALE GENOMIC DNA]</scope>
    <source>
        <strain evidence="12">JCM 10083</strain>
    </source>
</reference>
<dbReference type="PROSITE" id="PS00073">
    <property type="entry name" value="ACYL_COA_DH_2"/>
    <property type="match status" value="1"/>
</dbReference>
<dbReference type="InterPro" id="IPR036250">
    <property type="entry name" value="AcylCo_DH-like_C"/>
</dbReference>
<proteinExistence type="inferred from homology"/>
<evidence type="ECO:0000259" key="9">
    <source>
        <dbReference type="Pfam" id="PF02770"/>
    </source>
</evidence>
<dbReference type="SUPFAM" id="SSF56645">
    <property type="entry name" value="Acyl-CoA dehydrogenase NM domain-like"/>
    <property type="match status" value="1"/>
</dbReference>
<dbReference type="RefSeq" id="WP_343971478.1">
    <property type="nucleotide sequence ID" value="NZ_BAAAGK010000089.1"/>
</dbReference>
<protein>
    <submittedName>
        <fullName evidence="11">Acyl-CoA dehydrogenase family protein</fullName>
        <ecNumber evidence="11">1.-.-.-</ecNumber>
    </submittedName>
</protein>
<evidence type="ECO:0000313" key="11">
    <source>
        <dbReference type="EMBL" id="MFC7604850.1"/>
    </source>
</evidence>